<keyword evidence="15" id="KW-1185">Reference proteome</keyword>
<keyword evidence="5 11" id="KW-0862">Zinc</keyword>
<dbReference type="PRINTS" id="PR00047">
    <property type="entry name" value="STROIDFINGER"/>
</dbReference>
<dbReference type="SMART" id="SM00399">
    <property type="entry name" value="ZnF_C4"/>
    <property type="match status" value="1"/>
</dbReference>
<dbReference type="InterPro" id="IPR035500">
    <property type="entry name" value="NHR-like_dom_sf"/>
</dbReference>
<dbReference type="GO" id="GO:0000978">
    <property type="term" value="F:RNA polymerase II cis-regulatory region sequence-specific DNA binding"/>
    <property type="evidence" value="ECO:0007669"/>
    <property type="project" value="InterPro"/>
</dbReference>
<evidence type="ECO:0000313" key="14">
    <source>
        <dbReference type="EMBL" id="PIC23877.1"/>
    </source>
</evidence>
<evidence type="ECO:0000259" key="13">
    <source>
        <dbReference type="PROSITE" id="PS51843"/>
    </source>
</evidence>
<evidence type="ECO:0000256" key="1">
    <source>
        <dbReference type="ARBA" id="ARBA00004123"/>
    </source>
</evidence>
<dbReference type="PROSITE" id="PS00031">
    <property type="entry name" value="NUCLEAR_REC_DBD_1"/>
    <property type="match status" value="1"/>
</dbReference>
<gene>
    <name evidence="14" type="primary">Cnig_chr_V.g17420</name>
    <name evidence="14" type="ORF">B9Z55_017420</name>
</gene>
<evidence type="ECO:0000256" key="3">
    <source>
        <dbReference type="ARBA" id="ARBA00022723"/>
    </source>
</evidence>
<comment type="subcellular location">
    <subcellularLocation>
        <location evidence="1 11">Nucleus</location>
    </subcellularLocation>
</comment>
<dbReference type="SMART" id="SM00430">
    <property type="entry name" value="HOLI"/>
    <property type="match status" value="1"/>
</dbReference>
<feature type="domain" description="NR LBD" evidence="13">
    <location>
        <begin position="147"/>
        <end position="390"/>
    </location>
</feature>
<dbReference type="SUPFAM" id="SSF48508">
    <property type="entry name" value="Nuclear receptor ligand-binding domain"/>
    <property type="match status" value="1"/>
</dbReference>
<dbReference type="PROSITE" id="PS51843">
    <property type="entry name" value="NR_LBD"/>
    <property type="match status" value="1"/>
</dbReference>
<evidence type="ECO:0000259" key="12">
    <source>
        <dbReference type="PROSITE" id="PS51030"/>
    </source>
</evidence>
<keyword evidence="10 11" id="KW-0539">Nucleus</keyword>
<dbReference type="InterPro" id="IPR049636">
    <property type="entry name" value="HNF4-like_DBD"/>
</dbReference>
<dbReference type="STRING" id="1611254.A0A2G5T9G8"/>
<keyword evidence="3 11" id="KW-0479">Metal-binding</keyword>
<evidence type="ECO:0000313" key="15">
    <source>
        <dbReference type="Proteomes" id="UP000230233"/>
    </source>
</evidence>
<proteinExistence type="inferred from homology"/>
<dbReference type="InterPro" id="IPR051152">
    <property type="entry name" value="C.elegans_Orphan_NR"/>
</dbReference>
<evidence type="ECO:0008006" key="16">
    <source>
        <dbReference type="Google" id="ProtNLM"/>
    </source>
</evidence>
<evidence type="ECO:0000256" key="11">
    <source>
        <dbReference type="RuleBase" id="RU004334"/>
    </source>
</evidence>
<protein>
    <recommendedName>
        <fullName evidence="16">Nuclear receptor domain-containing protein</fullName>
    </recommendedName>
</protein>
<keyword evidence="8 11" id="KW-0804">Transcription</keyword>
<dbReference type="InterPro" id="IPR001628">
    <property type="entry name" value="Znf_hrmn_rcpt"/>
</dbReference>
<keyword evidence="9 11" id="KW-0675">Receptor</keyword>
<dbReference type="EMBL" id="PDUG01000005">
    <property type="protein sequence ID" value="PIC23877.1"/>
    <property type="molecule type" value="Genomic_DNA"/>
</dbReference>
<dbReference type="CDD" id="cd06960">
    <property type="entry name" value="NR_DBD_HNF4A"/>
    <property type="match status" value="1"/>
</dbReference>
<dbReference type="GO" id="GO:0003700">
    <property type="term" value="F:DNA-binding transcription factor activity"/>
    <property type="evidence" value="ECO:0007669"/>
    <property type="project" value="InterPro"/>
</dbReference>
<dbReference type="Pfam" id="PF00104">
    <property type="entry name" value="Hormone_recep"/>
    <property type="match status" value="1"/>
</dbReference>
<dbReference type="PANTHER" id="PTHR45680:SF34">
    <property type="entry name" value="NR LBD DOMAIN-CONTAINING PROTEIN-RELATED"/>
    <property type="match status" value="1"/>
</dbReference>
<accession>A0A2G5T9G8</accession>
<sequence>MTNPQFPCRVCGQKAHGNHFGVFSCRACAAFFRRTATSKWVHKKCRNGYKEKTCICKACRLKRCLEAGMRTEKFQYNRDAILHAETSITPSISYFVGRPEFLLFCDPETPTYSRFNTKMIIDVSHLISEASRLLDIGNSTPYMAENQLKKLTLGFDQIKLDTENVKFYGKIGQTEFMDIIEYYFVKVSKWIMNFDEFQKLGKTVQIKILQAIWHVWSKIHKCSSTAMYRKSHQGARKMHKIIRNTVMDREKAKMDLSWMSDYPEEYVIRYMFSHNCQDFEIMEAIENLDPTDVELTFMFAQLCFEYAGKRFQGEILKITDGFQQILTNDLHEYYVTDQRRPRYFGRLNEIMKVNNLAQRSIWKSRSNSELGRVFDVVRIGYSHPEMFVDSGFY</sequence>
<evidence type="ECO:0000256" key="7">
    <source>
        <dbReference type="ARBA" id="ARBA00023125"/>
    </source>
</evidence>
<evidence type="ECO:0000256" key="2">
    <source>
        <dbReference type="ARBA" id="ARBA00005993"/>
    </source>
</evidence>
<dbReference type="SUPFAM" id="SSF57716">
    <property type="entry name" value="Glucocorticoid receptor-like (DNA-binding domain)"/>
    <property type="match status" value="1"/>
</dbReference>
<comment type="caution">
    <text evidence="14">The sequence shown here is derived from an EMBL/GenBank/DDBJ whole genome shotgun (WGS) entry which is preliminary data.</text>
</comment>
<evidence type="ECO:0000256" key="9">
    <source>
        <dbReference type="ARBA" id="ARBA00023170"/>
    </source>
</evidence>
<keyword evidence="7 11" id="KW-0238">DNA-binding</keyword>
<keyword evidence="4 11" id="KW-0863">Zinc-finger</keyword>
<evidence type="ECO:0000256" key="6">
    <source>
        <dbReference type="ARBA" id="ARBA00023015"/>
    </source>
</evidence>
<comment type="similarity">
    <text evidence="2 11">Belongs to the nuclear hormone receptor family.</text>
</comment>
<organism evidence="14 15">
    <name type="scientific">Caenorhabditis nigoni</name>
    <dbReference type="NCBI Taxonomy" id="1611254"/>
    <lineage>
        <taxon>Eukaryota</taxon>
        <taxon>Metazoa</taxon>
        <taxon>Ecdysozoa</taxon>
        <taxon>Nematoda</taxon>
        <taxon>Chromadorea</taxon>
        <taxon>Rhabditida</taxon>
        <taxon>Rhabditina</taxon>
        <taxon>Rhabditomorpha</taxon>
        <taxon>Rhabditoidea</taxon>
        <taxon>Rhabditidae</taxon>
        <taxon>Peloderinae</taxon>
        <taxon>Caenorhabditis</taxon>
    </lineage>
</organism>
<dbReference type="PROSITE" id="PS51030">
    <property type="entry name" value="NUCLEAR_REC_DBD_2"/>
    <property type="match status" value="1"/>
</dbReference>
<dbReference type="InterPro" id="IPR013088">
    <property type="entry name" value="Znf_NHR/GATA"/>
</dbReference>
<dbReference type="Gene3D" id="3.30.50.10">
    <property type="entry name" value="Erythroid Transcription Factor GATA-1, subunit A"/>
    <property type="match status" value="1"/>
</dbReference>
<dbReference type="OrthoDB" id="5816380at2759"/>
<dbReference type="GO" id="GO:0008270">
    <property type="term" value="F:zinc ion binding"/>
    <property type="evidence" value="ECO:0007669"/>
    <property type="project" value="UniProtKB-KW"/>
</dbReference>
<evidence type="ECO:0000256" key="8">
    <source>
        <dbReference type="ARBA" id="ARBA00023163"/>
    </source>
</evidence>
<evidence type="ECO:0000256" key="10">
    <source>
        <dbReference type="ARBA" id="ARBA00023242"/>
    </source>
</evidence>
<dbReference type="PANTHER" id="PTHR45680">
    <property type="entry name" value="NUCLEAR HORMONE RECEPTOR FAMILY"/>
    <property type="match status" value="1"/>
</dbReference>
<keyword evidence="6 11" id="KW-0805">Transcription regulation</keyword>
<dbReference type="Pfam" id="PF00105">
    <property type="entry name" value="zf-C4"/>
    <property type="match status" value="1"/>
</dbReference>
<name>A0A2G5T9G8_9PELO</name>
<dbReference type="InterPro" id="IPR000536">
    <property type="entry name" value="Nucl_hrmn_rcpt_lig-bd"/>
</dbReference>
<evidence type="ECO:0000256" key="5">
    <source>
        <dbReference type="ARBA" id="ARBA00022833"/>
    </source>
</evidence>
<dbReference type="AlphaFoldDB" id="A0A2G5T9G8"/>
<dbReference type="Proteomes" id="UP000230233">
    <property type="component" value="Chromosome V"/>
</dbReference>
<dbReference type="Gene3D" id="1.10.565.10">
    <property type="entry name" value="Retinoid X Receptor"/>
    <property type="match status" value="1"/>
</dbReference>
<evidence type="ECO:0000256" key="4">
    <source>
        <dbReference type="ARBA" id="ARBA00022771"/>
    </source>
</evidence>
<dbReference type="GO" id="GO:0005634">
    <property type="term" value="C:nucleus"/>
    <property type="evidence" value="ECO:0007669"/>
    <property type="project" value="UniProtKB-SubCell"/>
</dbReference>
<feature type="domain" description="Nuclear receptor" evidence="12">
    <location>
        <begin position="5"/>
        <end position="76"/>
    </location>
</feature>
<reference evidence="15" key="1">
    <citation type="submission" date="2017-10" db="EMBL/GenBank/DDBJ databases">
        <title>Rapid genome shrinkage in a self-fertile nematode reveals novel sperm competition proteins.</title>
        <authorList>
            <person name="Yin D."/>
            <person name="Schwarz E.M."/>
            <person name="Thomas C.G."/>
            <person name="Felde R.L."/>
            <person name="Korf I.F."/>
            <person name="Cutter A.D."/>
            <person name="Schartner C.M."/>
            <person name="Ralston E.J."/>
            <person name="Meyer B.J."/>
            <person name="Haag E.S."/>
        </authorList>
    </citation>
    <scope>NUCLEOTIDE SEQUENCE [LARGE SCALE GENOMIC DNA]</scope>
    <source>
        <strain evidence="15">JU1422</strain>
    </source>
</reference>